<name>A0AAN8A8L9_9SACH</name>
<protein>
    <recommendedName>
        <fullName evidence="5">Porphobilinogen deaminase</fullName>
        <ecNumber evidence="4">2.5.1.61</ecNumber>
    </recommendedName>
    <alternativeName>
        <fullName evidence="10">Hydroxymethylbilane synthase</fullName>
    </alternativeName>
    <alternativeName>
        <fullName evidence="9">Pre-uroporphyrinogen synthase</fullName>
    </alternativeName>
</protein>
<evidence type="ECO:0000256" key="3">
    <source>
        <dbReference type="ARBA" id="ARBA00005638"/>
    </source>
</evidence>
<dbReference type="AlphaFoldDB" id="A0AAN8A8L9"/>
<reference evidence="14" key="1">
    <citation type="submission" date="2023-07" db="EMBL/GenBank/DDBJ databases">
        <title>A draft genome of Kazachstania heterogenica Y-27499.</title>
        <authorList>
            <person name="Donic C."/>
            <person name="Kralova J.S."/>
            <person name="Fidel L."/>
            <person name="Ben-Dor S."/>
            <person name="Jung S."/>
        </authorList>
    </citation>
    <scope>NUCLEOTIDE SEQUENCE [LARGE SCALE GENOMIC DNA]</scope>
    <source>
        <strain evidence="14">Y27499</strain>
    </source>
</reference>
<evidence type="ECO:0000256" key="2">
    <source>
        <dbReference type="ARBA" id="ARBA00004735"/>
    </source>
</evidence>
<evidence type="ECO:0000259" key="11">
    <source>
        <dbReference type="Pfam" id="PF01379"/>
    </source>
</evidence>
<dbReference type="Pfam" id="PF03900">
    <property type="entry name" value="Porphobil_deamC"/>
    <property type="match status" value="1"/>
</dbReference>
<evidence type="ECO:0000313" key="14">
    <source>
        <dbReference type="Proteomes" id="UP001306508"/>
    </source>
</evidence>
<dbReference type="PRINTS" id="PR00151">
    <property type="entry name" value="PORPHBDMNASE"/>
</dbReference>
<keyword evidence="14" id="KW-1185">Reference proteome</keyword>
<evidence type="ECO:0000256" key="5">
    <source>
        <dbReference type="ARBA" id="ARBA00016519"/>
    </source>
</evidence>
<dbReference type="SUPFAM" id="SSF54782">
    <property type="entry name" value="Porphobilinogen deaminase (hydroxymethylbilane synthase), C-terminal domain"/>
    <property type="match status" value="1"/>
</dbReference>
<evidence type="ECO:0000256" key="10">
    <source>
        <dbReference type="ARBA" id="ARBA00033064"/>
    </source>
</evidence>
<dbReference type="CDD" id="cd13645">
    <property type="entry name" value="PBP2_HuPBGD_like"/>
    <property type="match status" value="1"/>
</dbReference>
<dbReference type="GO" id="GO:0006783">
    <property type="term" value="P:heme biosynthetic process"/>
    <property type="evidence" value="ECO:0007669"/>
    <property type="project" value="UniProtKB-KW"/>
</dbReference>
<dbReference type="InterPro" id="IPR022419">
    <property type="entry name" value="Porphobilin_deaminase_cofac_BS"/>
</dbReference>
<gene>
    <name evidence="13" type="ORF">RI543_002820</name>
</gene>
<dbReference type="PANTHER" id="PTHR11557">
    <property type="entry name" value="PORPHOBILINOGEN DEAMINASE"/>
    <property type="match status" value="1"/>
</dbReference>
<dbReference type="GO" id="GO:0004418">
    <property type="term" value="F:hydroxymethylbilane synthase activity"/>
    <property type="evidence" value="ECO:0007669"/>
    <property type="project" value="UniProtKB-EC"/>
</dbReference>
<feature type="domain" description="Porphobilinogen deaminase C-terminal" evidence="12">
    <location>
        <begin position="286"/>
        <end position="362"/>
    </location>
</feature>
<evidence type="ECO:0000256" key="1">
    <source>
        <dbReference type="ARBA" id="ARBA00001916"/>
    </source>
</evidence>
<dbReference type="Gene3D" id="3.30.160.40">
    <property type="entry name" value="Porphobilinogen deaminase, C-terminal domain"/>
    <property type="match status" value="1"/>
</dbReference>
<organism evidence="13 14">
    <name type="scientific">Arxiozyma heterogenica</name>
    <dbReference type="NCBI Taxonomy" id="278026"/>
    <lineage>
        <taxon>Eukaryota</taxon>
        <taxon>Fungi</taxon>
        <taxon>Dikarya</taxon>
        <taxon>Ascomycota</taxon>
        <taxon>Saccharomycotina</taxon>
        <taxon>Saccharomycetes</taxon>
        <taxon>Saccharomycetales</taxon>
        <taxon>Saccharomycetaceae</taxon>
        <taxon>Arxiozyma</taxon>
    </lineage>
</organism>
<keyword evidence="6" id="KW-0808">Transferase</keyword>
<evidence type="ECO:0000256" key="9">
    <source>
        <dbReference type="ARBA" id="ARBA00030685"/>
    </source>
</evidence>
<dbReference type="FunFam" id="3.30.160.40:FF:000002">
    <property type="entry name" value="Porphobilinogen deaminase"/>
    <property type="match status" value="1"/>
</dbReference>
<comment type="pathway">
    <text evidence="2">Porphyrin-containing compound metabolism; protoporphyrin-IX biosynthesis; coproporphyrinogen-III from 5-aminolevulinate: step 2/4.</text>
</comment>
<dbReference type="InterPro" id="IPR036803">
    <property type="entry name" value="Porphobilinogen_deaminase_C_sf"/>
</dbReference>
<evidence type="ECO:0000313" key="13">
    <source>
        <dbReference type="EMBL" id="KAK5779700.1"/>
    </source>
</evidence>
<comment type="cofactor">
    <cofactor evidence="1">
        <name>dipyrromethane</name>
        <dbReference type="ChEBI" id="CHEBI:60342"/>
    </cofactor>
</comment>
<sequence>MTLNQEGTSIYNLSHHIPTDTITIPSVATISATNTITDKKKSMTKTIINIGGRSSKLAVIQSESVKHLIESNTDNQYQCNIISKKTLGDQIQFKPLYSFGGKSLWTKELEDLLYCGKESNLDHSYCIDIIVHSLKDMPTNLPDNFELGCIVRRIDPTDCLVFPQNSIYKTWDDLPNDAVVGTSSIRRSAQLKRLFPNWRFKNIRGNIQTRLSKLDSLPANPNERHEFDAIVLASAGLIRLNLQNRISQRLPTYHAVGQGALGVEIRKNDQRIKSILKTIEDIESTVCCLAERSLLRTMEGGCSVPIGVTSSYNAEQKELTLNCIVIDCDGVDFVEDSMTVHIHDMYNDSIKCGKDLATKMMNNGAREILETINASRYL</sequence>
<dbReference type="EC" id="2.5.1.61" evidence="4"/>
<evidence type="ECO:0000256" key="7">
    <source>
        <dbReference type="ARBA" id="ARBA00023133"/>
    </source>
</evidence>
<dbReference type="NCBIfam" id="TIGR00212">
    <property type="entry name" value="hemC"/>
    <property type="match status" value="1"/>
</dbReference>
<evidence type="ECO:0000256" key="6">
    <source>
        <dbReference type="ARBA" id="ARBA00022679"/>
    </source>
</evidence>
<dbReference type="Proteomes" id="UP001306508">
    <property type="component" value="Unassembled WGS sequence"/>
</dbReference>
<evidence type="ECO:0000256" key="4">
    <source>
        <dbReference type="ARBA" id="ARBA00012655"/>
    </source>
</evidence>
<keyword evidence="8" id="KW-0627">Porphyrin biosynthesis</keyword>
<dbReference type="Gene3D" id="3.40.190.10">
    <property type="entry name" value="Periplasmic binding protein-like II"/>
    <property type="match status" value="2"/>
</dbReference>
<evidence type="ECO:0000256" key="8">
    <source>
        <dbReference type="ARBA" id="ARBA00023244"/>
    </source>
</evidence>
<proteinExistence type="inferred from homology"/>
<comment type="similarity">
    <text evidence="3">Belongs to the HMBS family.</text>
</comment>
<dbReference type="InterPro" id="IPR022418">
    <property type="entry name" value="Porphobilinogen_deaminase_C"/>
</dbReference>
<comment type="caution">
    <text evidence="13">The sequence shown here is derived from an EMBL/GenBank/DDBJ whole genome shotgun (WGS) entry which is preliminary data.</text>
</comment>
<dbReference type="GO" id="GO:0005737">
    <property type="term" value="C:cytoplasm"/>
    <property type="evidence" value="ECO:0007669"/>
    <property type="project" value="TreeGrafter"/>
</dbReference>
<dbReference type="PROSITE" id="PS00533">
    <property type="entry name" value="PORPHOBILINOGEN_DEAM"/>
    <property type="match status" value="1"/>
</dbReference>
<dbReference type="FunFam" id="3.40.190.10:FF:000005">
    <property type="entry name" value="Porphobilinogen deaminase"/>
    <property type="match status" value="1"/>
</dbReference>
<dbReference type="InterPro" id="IPR000860">
    <property type="entry name" value="HemC"/>
</dbReference>
<keyword evidence="7" id="KW-0350">Heme biosynthesis</keyword>
<dbReference type="EMBL" id="JAWIZZ010000046">
    <property type="protein sequence ID" value="KAK5779700.1"/>
    <property type="molecule type" value="Genomic_DNA"/>
</dbReference>
<accession>A0AAN8A8L9</accession>
<dbReference type="SUPFAM" id="SSF53850">
    <property type="entry name" value="Periplasmic binding protein-like II"/>
    <property type="match status" value="1"/>
</dbReference>
<dbReference type="InterPro" id="IPR022417">
    <property type="entry name" value="Porphobilin_deaminase_N"/>
</dbReference>
<feature type="domain" description="Porphobilinogen deaminase N-terminal" evidence="11">
    <location>
        <begin position="48"/>
        <end position="273"/>
    </location>
</feature>
<dbReference type="PANTHER" id="PTHR11557:SF0">
    <property type="entry name" value="PORPHOBILINOGEN DEAMINASE"/>
    <property type="match status" value="1"/>
</dbReference>
<dbReference type="Pfam" id="PF01379">
    <property type="entry name" value="Porphobil_deam"/>
    <property type="match status" value="1"/>
</dbReference>
<evidence type="ECO:0000259" key="12">
    <source>
        <dbReference type="Pfam" id="PF03900"/>
    </source>
</evidence>